<dbReference type="InterPro" id="IPR014001">
    <property type="entry name" value="Helicase_ATP-bd"/>
</dbReference>
<gene>
    <name evidence="8" type="ORF">VP06_06185</name>
</gene>
<dbReference type="GO" id="GO:0016787">
    <property type="term" value="F:hydrolase activity"/>
    <property type="evidence" value="ECO:0007669"/>
    <property type="project" value="UniProtKB-KW"/>
</dbReference>
<evidence type="ECO:0000259" key="7">
    <source>
        <dbReference type="PROSITE" id="PS51194"/>
    </source>
</evidence>
<evidence type="ECO:0000256" key="4">
    <source>
        <dbReference type="ARBA" id="ARBA00022840"/>
    </source>
</evidence>
<protein>
    <submittedName>
        <fullName evidence="8">Helicase</fullName>
    </submittedName>
</protein>
<feature type="region of interest" description="Disordered" evidence="5">
    <location>
        <begin position="845"/>
        <end position="931"/>
    </location>
</feature>
<dbReference type="InterPro" id="IPR001650">
    <property type="entry name" value="Helicase_C-like"/>
</dbReference>
<feature type="compositionally biased region" description="Basic and acidic residues" evidence="5">
    <location>
        <begin position="1147"/>
        <end position="1178"/>
    </location>
</feature>
<feature type="compositionally biased region" description="Low complexity" evidence="5">
    <location>
        <begin position="845"/>
        <end position="867"/>
    </location>
</feature>
<dbReference type="RefSeq" id="WP_048462950.1">
    <property type="nucleotide sequence ID" value="NZ_LABX01000045.1"/>
</dbReference>
<sequence length="1201" mass="129986">MTRRSLSPQARLRGATAVLGPTNTGKTHLAIERMLGHPTGMIGLPLRLLAREVYHRVVERIGPERVALVTGEEKIKPHRPSYWICTAEAMPRDSEVDFVGIDEIQLGADRDRGHTFTDRLLHQRGREETLLIGSATMEPLVKALIPGIHVTTRPRLSQLSFAGSRKLSRLPQRSAIVAFSAEEVYAIAELLRRQRGGAAVVLGALSPRTRNAQVELYQSGEVDYLVATDAVGMGLNLDVDHVAFASNRKFDGTRFRDLSPSEMAQIAGRAGRHLRDGTFGTTGRCPPLEAEMVEALESHTFEPLRMLQWRNPDLDFHSVDALRRSLGEHPTERGLTRAPTGDDEAALDLLAKEDDIRDYATSKSAVERLWAVCGVPDYRKSAIQTHADLIAQLFRFLMRGMAGRIPVDWFSQHVAMVDRTDGDIDALSQRIAHVRTWTFVANRPDWLADPEHWQGETRRVEDRLSDALHERLASRFVDRRTSVLMRRLRENTMLEAEITAGGDVTVEGQHVGHLHGFQFVPDPGAEGQEAKTLRSAAEKALASEIEARADRFAAAADAALVLSNDGTIRWTGNPVAKLVPGEKLYAPGLRLLADEQLAGAAREKVETRLNAWLKAHIVRLLGPALELETAADLTGLARGIGFQVAEALGVLERAKVLNEMRSLDQEGRAALRKHGVRFGAYHITMPALLKPAPRTLAAQLWALQNGGLDQRGLDEIAHLAGSGRTSMPVDPEIAKGLYRAAGFRVCGGRAVRVDILERLADLIRPAIAYVPGTTPGEPPPGAADKDGFVPTVGMTSLVGCSGEDFASILKSLGYVVDRRPGPAITVALRPAAPMVPVQPKVVEAGEAPAEAGEAADAATGDDAQAEAVTADTAPSEEAGHHATAAEATAAEPVQAEATEQAQEAAAQEAATYHEAAAQEAAAQEAVTQDATQDVIPQQDVITHHDVVTQDAVTEEASAQETVAQDGAVEAPAFEEPAAVEATDAAAGETDETAPVETAEATGEPAAPAEPIMIEVWRMHRHQRSHAPRHQGRGRPQDGQSREGQRDGRPRGGFQRPDPRSGEGSEGAPAEQRAHHRAPRDGQRWGDRRPADNRGESRPAGGGESRPAGEGRPETRFEGRGGENRSENRGEGRRDGRPPRGPYPGGREGGRPPQERRDGAPRNGGQHEARPPRRERAPDPDSPFAKLLALKAQMEARDGDKR</sequence>
<dbReference type="AlphaFoldDB" id="A0A0J6SZ25"/>
<feature type="domain" description="Helicase ATP-binding" evidence="6">
    <location>
        <begin position="7"/>
        <end position="155"/>
    </location>
</feature>
<dbReference type="InterPro" id="IPR055206">
    <property type="entry name" value="DEXQc_SUV3"/>
</dbReference>
<evidence type="ECO:0000256" key="2">
    <source>
        <dbReference type="ARBA" id="ARBA00022801"/>
    </source>
</evidence>
<evidence type="ECO:0000313" key="8">
    <source>
        <dbReference type="EMBL" id="KMO38573.1"/>
    </source>
</evidence>
<evidence type="ECO:0000313" key="9">
    <source>
        <dbReference type="Proteomes" id="UP000035929"/>
    </source>
</evidence>
<dbReference type="InterPro" id="IPR050699">
    <property type="entry name" value="RNA-DNA_Helicase"/>
</dbReference>
<dbReference type="GO" id="GO:0004386">
    <property type="term" value="F:helicase activity"/>
    <property type="evidence" value="ECO:0007669"/>
    <property type="project" value="UniProtKB-KW"/>
</dbReference>
<dbReference type="SUPFAM" id="SSF52540">
    <property type="entry name" value="P-loop containing nucleoside triphosphate hydrolases"/>
    <property type="match status" value="2"/>
</dbReference>
<dbReference type="Pfam" id="PF00271">
    <property type="entry name" value="Helicase_C"/>
    <property type="match status" value="1"/>
</dbReference>
<organism evidence="8 9">
    <name type="scientific">Methylobacterium aquaticum</name>
    <dbReference type="NCBI Taxonomy" id="270351"/>
    <lineage>
        <taxon>Bacteria</taxon>
        <taxon>Pseudomonadati</taxon>
        <taxon>Pseudomonadota</taxon>
        <taxon>Alphaproteobacteria</taxon>
        <taxon>Hyphomicrobiales</taxon>
        <taxon>Methylobacteriaceae</taxon>
        <taxon>Methylobacterium</taxon>
    </lineage>
</organism>
<keyword evidence="3 8" id="KW-0347">Helicase</keyword>
<keyword evidence="4" id="KW-0067">ATP-binding</keyword>
<dbReference type="Pfam" id="PF22527">
    <property type="entry name" value="DEXQc_Suv3"/>
    <property type="match status" value="1"/>
</dbReference>
<reference evidence="8 9" key="1">
    <citation type="submission" date="2015-03" db="EMBL/GenBank/DDBJ databases">
        <title>Genome sequencing of Methylobacterium aquaticum DSM16371 type strain.</title>
        <authorList>
            <person name="Chaudhry V."/>
            <person name="Patil P.B."/>
        </authorList>
    </citation>
    <scope>NUCLEOTIDE SEQUENCE [LARGE SCALE GENOMIC DNA]</scope>
    <source>
        <strain evidence="8 9">DSM 16371</strain>
    </source>
</reference>
<keyword evidence="1" id="KW-0547">Nucleotide-binding</keyword>
<comment type="caution">
    <text evidence="8">The sequence shown here is derived from an EMBL/GenBank/DDBJ whole genome shotgun (WGS) entry which is preliminary data.</text>
</comment>
<feature type="compositionally biased region" description="Basic residues" evidence="5">
    <location>
        <begin position="1021"/>
        <end position="1032"/>
    </location>
</feature>
<dbReference type="InterPro" id="IPR027417">
    <property type="entry name" value="P-loop_NTPase"/>
</dbReference>
<evidence type="ECO:0000259" key="6">
    <source>
        <dbReference type="PROSITE" id="PS51192"/>
    </source>
</evidence>
<feature type="region of interest" description="Disordered" evidence="5">
    <location>
        <begin position="1021"/>
        <end position="1201"/>
    </location>
</feature>
<dbReference type="OrthoDB" id="9807155at2"/>
<feature type="compositionally biased region" description="Basic and acidic residues" evidence="5">
    <location>
        <begin position="1039"/>
        <end position="1049"/>
    </location>
</feature>
<proteinExistence type="predicted"/>
<dbReference type="SMART" id="SM00490">
    <property type="entry name" value="HELICc"/>
    <property type="match status" value="1"/>
</dbReference>
<name>A0A0J6SZ25_9HYPH</name>
<keyword evidence="2" id="KW-0378">Hydrolase</keyword>
<feature type="region of interest" description="Disordered" evidence="5">
    <location>
        <begin position="982"/>
        <end position="1007"/>
    </location>
</feature>
<dbReference type="Proteomes" id="UP000035929">
    <property type="component" value="Unassembled WGS sequence"/>
</dbReference>
<feature type="domain" description="Helicase C-terminal" evidence="7">
    <location>
        <begin position="162"/>
        <end position="320"/>
    </location>
</feature>
<feature type="compositionally biased region" description="Low complexity" evidence="5">
    <location>
        <begin position="994"/>
        <end position="1007"/>
    </location>
</feature>
<dbReference type="PANTHER" id="PTHR12131:SF1">
    <property type="entry name" value="ATP-DEPENDENT RNA HELICASE SUPV3L1, MITOCHONDRIAL-RELATED"/>
    <property type="match status" value="1"/>
</dbReference>
<evidence type="ECO:0000256" key="1">
    <source>
        <dbReference type="ARBA" id="ARBA00022741"/>
    </source>
</evidence>
<evidence type="ECO:0000256" key="5">
    <source>
        <dbReference type="SAM" id="MobiDB-lite"/>
    </source>
</evidence>
<feature type="compositionally biased region" description="Basic and acidic residues" evidence="5">
    <location>
        <begin position="1106"/>
        <end position="1137"/>
    </location>
</feature>
<dbReference type="PROSITE" id="PS51194">
    <property type="entry name" value="HELICASE_CTER"/>
    <property type="match status" value="1"/>
</dbReference>
<dbReference type="PROSITE" id="PS51192">
    <property type="entry name" value="HELICASE_ATP_BIND_1"/>
    <property type="match status" value="1"/>
</dbReference>
<dbReference type="Gene3D" id="3.40.50.300">
    <property type="entry name" value="P-loop containing nucleotide triphosphate hydrolases"/>
    <property type="match status" value="2"/>
</dbReference>
<dbReference type="PATRIC" id="fig|270351.6.peg.5770"/>
<feature type="compositionally biased region" description="Low complexity" evidence="5">
    <location>
        <begin position="881"/>
        <end position="931"/>
    </location>
</feature>
<dbReference type="GO" id="GO:0005524">
    <property type="term" value="F:ATP binding"/>
    <property type="evidence" value="ECO:0007669"/>
    <property type="project" value="UniProtKB-KW"/>
</dbReference>
<accession>A0A0J6SZ25</accession>
<evidence type="ECO:0000256" key="3">
    <source>
        <dbReference type="ARBA" id="ARBA00022806"/>
    </source>
</evidence>
<feature type="compositionally biased region" description="Basic and acidic residues" evidence="5">
    <location>
        <begin position="1078"/>
        <end position="1096"/>
    </location>
</feature>
<dbReference type="EMBL" id="LABX01000045">
    <property type="protein sequence ID" value="KMO38573.1"/>
    <property type="molecule type" value="Genomic_DNA"/>
</dbReference>
<dbReference type="PANTHER" id="PTHR12131">
    <property type="entry name" value="ATP-DEPENDENT RNA AND DNA HELICASE"/>
    <property type="match status" value="1"/>
</dbReference>